<protein>
    <submittedName>
        <fullName evidence="1">Uncharacterized protein</fullName>
    </submittedName>
</protein>
<dbReference type="AlphaFoldDB" id="A0A8T2T5J2"/>
<reference evidence="1" key="1">
    <citation type="submission" date="2021-08" db="EMBL/GenBank/DDBJ databases">
        <title>WGS assembly of Ceratopteris richardii.</title>
        <authorList>
            <person name="Marchant D.B."/>
            <person name="Chen G."/>
            <person name="Jenkins J."/>
            <person name="Shu S."/>
            <person name="Leebens-Mack J."/>
            <person name="Grimwood J."/>
            <person name="Schmutz J."/>
            <person name="Soltis P."/>
            <person name="Soltis D."/>
            <person name="Chen Z.-H."/>
        </authorList>
    </citation>
    <scope>NUCLEOTIDE SEQUENCE</scope>
    <source>
        <strain evidence="1">Whitten #5841</strain>
        <tissue evidence="1">Leaf</tissue>
    </source>
</reference>
<evidence type="ECO:0000313" key="1">
    <source>
        <dbReference type="EMBL" id="KAH7405304.1"/>
    </source>
</evidence>
<organism evidence="1 2">
    <name type="scientific">Ceratopteris richardii</name>
    <name type="common">Triangle waterfern</name>
    <dbReference type="NCBI Taxonomy" id="49495"/>
    <lineage>
        <taxon>Eukaryota</taxon>
        <taxon>Viridiplantae</taxon>
        <taxon>Streptophyta</taxon>
        <taxon>Embryophyta</taxon>
        <taxon>Tracheophyta</taxon>
        <taxon>Polypodiopsida</taxon>
        <taxon>Polypodiidae</taxon>
        <taxon>Polypodiales</taxon>
        <taxon>Pteridineae</taxon>
        <taxon>Pteridaceae</taxon>
        <taxon>Parkerioideae</taxon>
        <taxon>Ceratopteris</taxon>
    </lineage>
</organism>
<proteinExistence type="predicted"/>
<dbReference type="EMBL" id="CM035420">
    <property type="protein sequence ID" value="KAH7405304.1"/>
    <property type="molecule type" value="Genomic_DNA"/>
</dbReference>
<gene>
    <name evidence="1" type="ORF">KP509_15G064900</name>
</gene>
<name>A0A8T2T5J2_CERRI</name>
<evidence type="ECO:0000313" key="2">
    <source>
        <dbReference type="Proteomes" id="UP000825935"/>
    </source>
</evidence>
<comment type="caution">
    <text evidence="1">The sequence shown here is derived from an EMBL/GenBank/DDBJ whole genome shotgun (WGS) entry which is preliminary data.</text>
</comment>
<accession>A0A8T2T5J2</accession>
<dbReference type="Proteomes" id="UP000825935">
    <property type="component" value="Chromosome 15"/>
</dbReference>
<keyword evidence="2" id="KW-1185">Reference proteome</keyword>
<sequence>MLQRIRVHLSSNCVECVVRTRVLESMSLDLPWKLADNVFMLQDMDILVTFKVSNCRDHVSMSTRHIYCKFCRSVILSFKANRILGVTGELQLIRPVFPPPAGACRSSCPSKKIAGTA</sequence>